<comment type="caution">
    <text evidence="1">The sequence shown here is derived from an EMBL/GenBank/DDBJ whole genome shotgun (WGS) entry which is preliminary data.</text>
</comment>
<organism evidence="1 2">
    <name type="scientific">Skermanella stibiiresistens SB22</name>
    <dbReference type="NCBI Taxonomy" id="1385369"/>
    <lineage>
        <taxon>Bacteria</taxon>
        <taxon>Pseudomonadati</taxon>
        <taxon>Pseudomonadota</taxon>
        <taxon>Alphaproteobacteria</taxon>
        <taxon>Rhodospirillales</taxon>
        <taxon>Azospirillaceae</taxon>
        <taxon>Skermanella</taxon>
    </lineage>
</organism>
<dbReference type="EMBL" id="AVFL01000006">
    <property type="protein sequence ID" value="EWY40918.1"/>
    <property type="molecule type" value="Genomic_DNA"/>
</dbReference>
<dbReference type="AlphaFoldDB" id="W9HAN3"/>
<dbReference type="Proteomes" id="UP000019486">
    <property type="component" value="Unassembled WGS sequence"/>
</dbReference>
<dbReference type="STRING" id="1385369.N825_33850"/>
<dbReference type="OrthoDB" id="8588447at2"/>
<evidence type="ECO:0000313" key="1">
    <source>
        <dbReference type="EMBL" id="EWY40918.1"/>
    </source>
</evidence>
<sequence>MTLGGHRGVLASLGLAIAVFMVQGCSALTPAPVTRIDAGDFRIQLIADADANDFRPVAVDLVQVSDAALLARIETLDAADWFRARGDVMAENPGKMSITSWEVVAAQRVALATLPPGPERPMASLVYALYGSPGTHRVRLPAGTPVVVHLARTSFTATAR</sequence>
<name>W9HAN3_9PROT</name>
<keyword evidence="2" id="KW-1185">Reference proteome</keyword>
<protein>
    <recommendedName>
        <fullName evidence="3">Type VI secretion protein</fullName>
    </recommendedName>
</protein>
<evidence type="ECO:0008006" key="3">
    <source>
        <dbReference type="Google" id="ProtNLM"/>
    </source>
</evidence>
<accession>W9HAN3</accession>
<dbReference type="PROSITE" id="PS51257">
    <property type="entry name" value="PROKAR_LIPOPROTEIN"/>
    <property type="match status" value="1"/>
</dbReference>
<reference evidence="1 2" key="1">
    <citation type="submission" date="2013-08" db="EMBL/GenBank/DDBJ databases">
        <title>The genome sequence of Skermanella stibiiresistens.</title>
        <authorList>
            <person name="Zhu W."/>
            <person name="Wang G."/>
        </authorList>
    </citation>
    <scope>NUCLEOTIDE SEQUENCE [LARGE SCALE GENOMIC DNA]</scope>
    <source>
        <strain evidence="1 2">SB22</strain>
    </source>
</reference>
<dbReference type="RefSeq" id="WP_051511966.1">
    <property type="nucleotide sequence ID" value="NZ_AVFL01000006.1"/>
</dbReference>
<evidence type="ECO:0000313" key="2">
    <source>
        <dbReference type="Proteomes" id="UP000019486"/>
    </source>
</evidence>
<proteinExistence type="predicted"/>
<gene>
    <name evidence="1" type="ORF">N825_33850</name>
</gene>